<evidence type="ECO:0000313" key="1">
    <source>
        <dbReference type="EMBL" id="MCE3052365.1"/>
    </source>
</evidence>
<protein>
    <submittedName>
        <fullName evidence="1">Uncharacterized protein</fullName>
    </submittedName>
</protein>
<evidence type="ECO:0000313" key="2">
    <source>
        <dbReference type="Proteomes" id="UP000823775"/>
    </source>
</evidence>
<comment type="caution">
    <text evidence="1">The sequence shown here is derived from an EMBL/GenBank/DDBJ whole genome shotgun (WGS) entry which is preliminary data.</text>
</comment>
<organism evidence="1 2">
    <name type="scientific">Datura stramonium</name>
    <name type="common">Jimsonweed</name>
    <name type="synonym">Common thornapple</name>
    <dbReference type="NCBI Taxonomy" id="4076"/>
    <lineage>
        <taxon>Eukaryota</taxon>
        <taxon>Viridiplantae</taxon>
        <taxon>Streptophyta</taxon>
        <taxon>Embryophyta</taxon>
        <taxon>Tracheophyta</taxon>
        <taxon>Spermatophyta</taxon>
        <taxon>Magnoliopsida</taxon>
        <taxon>eudicotyledons</taxon>
        <taxon>Gunneridae</taxon>
        <taxon>Pentapetalae</taxon>
        <taxon>asterids</taxon>
        <taxon>lamiids</taxon>
        <taxon>Solanales</taxon>
        <taxon>Solanaceae</taxon>
        <taxon>Solanoideae</taxon>
        <taxon>Datureae</taxon>
        <taxon>Datura</taxon>
    </lineage>
</organism>
<gene>
    <name evidence="1" type="ORF">HAX54_052400</name>
</gene>
<reference evidence="1 2" key="1">
    <citation type="journal article" date="2021" name="BMC Genomics">
        <title>Datura genome reveals duplications of psychoactive alkaloid biosynthetic genes and high mutation rate following tissue culture.</title>
        <authorList>
            <person name="Rajewski A."/>
            <person name="Carter-House D."/>
            <person name="Stajich J."/>
            <person name="Litt A."/>
        </authorList>
    </citation>
    <scope>NUCLEOTIDE SEQUENCE [LARGE SCALE GENOMIC DNA]</scope>
    <source>
        <strain evidence="1">AR-01</strain>
    </source>
</reference>
<proteinExistence type="predicted"/>
<dbReference type="Proteomes" id="UP000823775">
    <property type="component" value="Unassembled WGS sequence"/>
</dbReference>
<feature type="non-terminal residue" evidence="1">
    <location>
        <position position="1"/>
    </location>
</feature>
<accession>A0ABS8WNH5</accession>
<keyword evidence="2" id="KW-1185">Reference proteome</keyword>
<sequence>RDCAKRAQLRRSKAGWSVLQVDRPMGQCSGQRSVASLYRRDVDLITLDECGPVDSMSGAITQ</sequence>
<name>A0ABS8WNH5_DATST</name>
<dbReference type="EMBL" id="JACEIK010009490">
    <property type="protein sequence ID" value="MCE3052365.1"/>
    <property type="molecule type" value="Genomic_DNA"/>
</dbReference>